<proteinExistence type="inferred from homology"/>
<feature type="transmembrane region" description="Helical" evidence="6">
    <location>
        <begin position="14"/>
        <end position="37"/>
    </location>
</feature>
<keyword evidence="6" id="KW-1133">Transmembrane helix</keyword>
<evidence type="ECO:0000259" key="8">
    <source>
        <dbReference type="SMART" id="SM00244"/>
    </source>
</evidence>
<dbReference type="Gene3D" id="3.30.479.30">
    <property type="entry name" value="Band 7 domain"/>
    <property type="match status" value="1"/>
</dbReference>
<keyword evidence="7" id="KW-0175">Coiled coil</keyword>
<feature type="coiled-coil region" evidence="7">
    <location>
        <begin position="198"/>
        <end position="225"/>
    </location>
</feature>
<dbReference type="InterPro" id="IPR000163">
    <property type="entry name" value="Prohibitin"/>
</dbReference>
<dbReference type="CDD" id="cd03401">
    <property type="entry name" value="SPFH_prohibitin"/>
    <property type="match status" value="1"/>
</dbReference>
<dbReference type="SMART" id="SM00244">
    <property type="entry name" value="PHB"/>
    <property type="match status" value="1"/>
</dbReference>
<evidence type="ECO:0000256" key="7">
    <source>
        <dbReference type="SAM" id="Coils"/>
    </source>
</evidence>
<dbReference type="PANTHER" id="PTHR23222:SF1">
    <property type="entry name" value="PROHIBITIN-2"/>
    <property type="match status" value="1"/>
</dbReference>
<keyword evidence="10" id="KW-1185">Reference proteome</keyword>
<dbReference type="EMBL" id="JAQMWT010000031">
    <property type="protein sequence ID" value="KAJ8613276.1"/>
    <property type="molecule type" value="Genomic_DNA"/>
</dbReference>
<keyword evidence="4" id="KW-0496">Mitochondrion</keyword>
<dbReference type="InterPro" id="IPR036013">
    <property type="entry name" value="Band_7/SPFH_dom_sf"/>
</dbReference>
<comment type="subcellular location">
    <subcellularLocation>
        <location evidence="1 6">Mitochondrion inner membrane</location>
    </subcellularLocation>
</comment>
<dbReference type="SUPFAM" id="SSF117892">
    <property type="entry name" value="Band 7/SPFH domain"/>
    <property type="match status" value="1"/>
</dbReference>
<dbReference type="PANTHER" id="PTHR23222">
    <property type="entry name" value="PROHIBITIN"/>
    <property type="match status" value="1"/>
</dbReference>
<dbReference type="GO" id="GO:0005743">
    <property type="term" value="C:mitochondrial inner membrane"/>
    <property type="evidence" value="ECO:0007669"/>
    <property type="project" value="UniProtKB-SubCell"/>
</dbReference>
<dbReference type="InterPro" id="IPR001107">
    <property type="entry name" value="Band_7"/>
</dbReference>
<dbReference type="Proteomes" id="UP001230188">
    <property type="component" value="Unassembled WGS sequence"/>
</dbReference>
<evidence type="ECO:0000256" key="1">
    <source>
        <dbReference type="ARBA" id="ARBA00004273"/>
    </source>
</evidence>
<keyword evidence="6" id="KW-0812">Transmembrane</keyword>
<evidence type="ECO:0000313" key="9">
    <source>
        <dbReference type="EMBL" id="KAJ8613276.1"/>
    </source>
</evidence>
<dbReference type="GO" id="GO:0007005">
    <property type="term" value="P:mitochondrion organization"/>
    <property type="evidence" value="ECO:0007669"/>
    <property type="project" value="TreeGrafter"/>
</dbReference>
<comment type="similarity">
    <text evidence="2 6">Belongs to the prohibitin family.</text>
</comment>
<keyword evidence="5 6" id="KW-0472">Membrane</keyword>
<comment type="caution">
    <text evidence="9">The sequence shown here is derived from an EMBL/GenBank/DDBJ whole genome shotgun (WGS) entry which is preliminary data.</text>
</comment>
<keyword evidence="3 6" id="KW-0999">Mitochondrion inner membrane</keyword>
<reference evidence="9" key="1">
    <citation type="submission" date="2023-01" db="EMBL/GenBank/DDBJ databases">
        <title>Metagenome sequencing of chrysophaentin producing Chrysophaeum taylorii.</title>
        <authorList>
            <person name="Davison J."/>
            <person name="Bewley C."/>
        </authorList>
    </citation>
    <scope>NUCLEOTIDE SEQUENCE</scope>
    <source>
        <strain evidence="9">NIES-1699</strain>
    </source>
</reference>
<sequence length="296" mass="32040">MAGGYLRVNNREEYVVRAPCCIAFLVIIVVGGLVTLFTSVRIVQPAHACVVKTFGHISDSVLEPGIHVITPLSTLCCFSLRKQLLETDNSVPTQEGLAVDLDVAIIFALDPAKVKTMYVEVGEDYVNTVVAPELASAVRDLTAQQEAKALYTSGRQDIQDRLFDVLNKKFDPYGVKLRDVLLKSVKLPAMLTSAIEAKARVEQEAEQMSAVLDKEKSEAERKRIEAQGIADFQAIVSQGISAQLLQWKGIEATEKFAQSPNAKVVLVGNSGASLPVLLSTGSIGDFDDPPTTHQTG</sequence>
<evidence type="ECO:0000256" key="5">
    <source>
        <dbReference type="ARBA" id="ARBA00023136"/>
    </source>
</evidence>
<evidence type="ECO:0000256" key="2">
    <source>
        <dbReference type="ARBA" id="ARBA00009658"/>
    </source>
</evidence>
<name>A0AAD7XRI0_9STRA</name>
<feature type="domain" description="Band 7" evidence="8">
    <location>
        <begin position="38"/>
        <end position="199"/>
    </location>
</feature>
<gene>
    <name evidence="9" type="ORF">CTAYLR_010637</name>
</gene>
<accession>A0AAD7XRI0</accession>
<dbReference type="Pfam" id="PF01145">
    <property type="entry name" value="Band_7"/>
    <property type="match status" value="1"/>
</dbReference>
<evidence type="ECO:0000256" key="3">
    <source>
        <dbReference type="ARBA" id="ARBA00022792"/>
    </source>
</evidence>
<dbReference type="AlphaFoldDB" id="A0AAD7XRI0"/>
<evidence type="ECO:0000313" key="10">
    <source>
        <dbReference type="Proteomes" id="UP001230188"/>
    </source>
</evidence>
<evidence type="ECO:0000256" key="4">
    <source>
        <dbReference type="ARBA" id="ARBA00023128"/>
    </source>
</evidence>
<evidence type="ECO:0000256" key="6">
    <source>
        <dbReference type="RuleBase" id="RU366048"/>
    </source>
</evidence>
<protein>
    <recommendedName>
        <fullName evidence="6">Prohibitin</fullName>
    </recommendedName>
</protein>
<organism evidence="9 10">
    <name type="scientific">Chrysophaeum taylorii</name>
    <dbReference type="NCBI Taxonomy" id="2483200"/>
    <lineage>
        <taxon>Eukaryota</taxon>
        <taxon>Sar</taxon>
        <taxon>Stramenopiles</taxon>
        <taxon>Ochrophyta</taxon>
        <taxon>Pelagophyceae</taxon>
        <taxon>Pelagomonadales</taxon>
        <taxon>Pelagomonadaceae</taxon>
        <taxon>Chrysophaeum</taxon>
    </lineage>
</organism>